<organism evidence="3 4">
    <name type="scientific">Araneus ventricosus</name>
    <name type="common">Orbweaver spider</name>
    <name type="synonym">Epeira ventricosa</name>
    <dbReference type="NCBI Taxonomy" id="182803"/>
    <lineage>
        <taxon>Eukaryota</taxon>
        <taxon>Metazoa</taxon>
        <taxon>Ecdysozoa</taxon>
        <taxon>Arthropoda</taxon>
        <taxon>Chelicerata</taxon>
        <taxon>Arachnida</taxon>
        <taxon>Araneae</taxon>
        <taxon>Araneomorphae</taxon>
        <taxon>Entelegynae</taxon>
        <taxon>Araneoidea</taxon>
        <taxon>Araneidae</taxon>
        <taxon>Araneus</taxon>
    </lineage>
</organism>
<gene>
    <name evidence="3" type="ORF">AVEN_145355_1</name>
    <name evidence="2" type="ORF">AVEN_36656_1</name>
    <name evidence="1" type="ORF">AVEN_94209_1</name>
</gene>
<dbReference type="AlphaFoldDB" id="A0A4Y2X8N4"/>
<comment type="caution">
    <text evidence="3">The sequence shown here is derived from an EMBL/GenBank/DDBJ whole genome shotgun (WGS) entry which is preliminary data.</text>
</comment>
<accession>A0A4Y2X8N4</accession>
<protein>
    <submittedName>
        <fullName evidence="3">Uncharacterized protein</fullName>
    </submittedName>
</protein>
<proteinExistence type="predicted"/>
<keyword evidence="4" id="KW-1185">Reference proteome</keyword>
<dbReference type="EMBL" id="BGPR01071108">
    <property type="protein sequence ID" value="GBO44400.1"/>
    <property type="molecule type" value="Genomic_DNA"/>
</dbReference>
<dbReference type="Proteomes" id="UP000499080">
    <property type="component" value="Unassembled WGS sequence"/>
</dbReference>
<dbReference type="EMBL" id="BGPR01073387">
    <property type="protein sequence ID" value="GBO45975.1"/>
    <property type="molecule type" value="Genomic_DNA"/>
</dbReference>
<dbReference type="EMBL" id="BGPR01073399">
    <property type="protein sequence ID" value="GBO45983.1"/>
    <property type="molecule type" value="Genomic_DNA"/>
</dbReference>
<sequence length="37" mass="4280">MTFVLVRFPGEFAAAPEEPLDTSFVFLSLLRWCQMMV</sequence>
<reference evidence="3 4" key="1">
    <citation type="journal article" date="2019" name="Sci. Rep.">
        <title>Orb-weaving spider Araneus ventricosus genome elucidates the spidroin gene catalogue.</title>
        <authorList>
            <person name="Kono N."/>
            <person name="Nakamura H."/>
            <person name="Ohtoshi R."/>
            <person name="Moran D.A.P."/>
            <person name="Shinohara A."/>
            <person name="Yoshida Y."/>
            <person name="Fujiwara M."/>
            <person name="Mori M."/>
            <person name="Tomita M."/>
            <person name="Arakawa K."/>
        </authorList>
    </citation>
    <scope>NUCLEOTIDE SEQUENCE [LARGE SCALE GENOMIC DNA]</scope>
</reference>
<feature type="non-terminal residue" evidence="3">
    <location>
        <position position="37"/>
    </location>
</feature>
<evidence type="ECO:0000313" key="4">
    <source>
        <dbReference type="Proteomes" id="UP000499080"/>
    </source>
</evidence>
<evidence type="ECO:0000313" key="2">
    <source>
        <dbReference type="EMBL" id="GBO45975.1"/>
    </source>
</evidence>
<evidence type="ECO:0000313" key="3">
    <source>
        <dbReference type="EMBL" id="GBO45983.1"/>
    </source>
</evidence>
<evidence type="ECO:0000313" key="1">
    <source>
        <dbReference type="EMBL" id="GBO44400.1"/>
    </source>
</evidence>
<name>A0A4Y2X8N4_ARAVE</name>